<evidence type="ECO:0000313" key="3">
    <source>
        <dbReference type="Proteomes" id="UP000015354"/>
    </source>
</evidence>
<evidence type="ECO:0000313" key="1">
    <source>
        <dbReference type="EMBL" id="EPY25117.1"/>
    </source>
</evidence>
<dbReference type="EMBL" id="ATMH01006834">
    <property type="protein sequence ID" value="EPY25117.1"/>
    <property type="molecule type" value="Genomic_DNA"/>
</dbReference>
<proteinExistence type="predicted"/>
<dbReference type="AlphaFoldDB" id="S9U2W4"/>
<gene>
    <name evidence="2" type="ORF">STCU_03270</name>
    <name evidence="1" type="ORF">STCU_06834</name>
</gene>
<dbReference type="InterPro" id="IPR055308">
    <property type="entry name" value="TEX47-like"/>
</dbReference>
<dbReference type="PANTHER" id="PTHR34035">
    <property type="entry name" value="TESTIS-EXPRESSED PROTEIN 47"/>
    <property type="match status" value="1"/>
</dbReference>
<comment type="caution">
    <text evidence="1">The sequence shown here is derived from an EMBL/GenBank/DDBJ whole genome shotgun (WGS) entry which is preliminary data.</text>
</comment>
<dbReference type="EMBL" id="ATMH01003270">
    <property type="protein sequence ID" value="EPY31755.1"/>
    <property type="molecule type" value="Genomic_DNA"/>
</dbReference>
<reference evidence="1" key="2">
    <citation type="submission" date="2013-03" db="EMBL/GenBank/DDBJ databases">
        <authorList>
            <person name="Motta M.C.M."/>
            <person name="Martins A.C.A."/>
            <person name="Preta C.M.C.C."/>
            <person name="Silva R."/>
            <person name="de Souza S.S."/>
            <person name="Klein C.C."/>
            <person name="de Almeida L.G.P."/>
            <person name="Cunha O.L."/>
            <person name="Colabardini A.C."/>
            <person name="Lima B.A."/>
            <person name="Machado C.R."/>
            <person name="Soares C.M.A."/>
            <person name="de Menezes C.B.A."/>
            <person name="Bartolomeu D.C."/>
            <person name="Grisard E.C."/>
            <person name="Fantinatti-Garboggini F."/>
            <person name="Rodrigues-Luiz G.F."/>
            <person name="Wagner G."/>
            <person name="Goldman G.H."/>
            <person name="Fietto J.L.R."/>
            <person name="Ciapina L.P."/>
            <person name="Brocchi M."/>
            <person name="Elias M.C."/>
            <person name="Goldman M.H.S."/>
            <person name="Sagot M.-F."/>
            <person name="Pereira M."/>
            <person name="Stoco P.H."/>
            <person name="Teixeira S.M.R."/>
            <person name="de Mendonca-Neto R.P."/>
            <person name="Maciel T.E.F."/>
            <person name="Mendes T.A.O."/>
            <person name="Urmenyi T.P."/>
            <person name="Teixeira M.M.G."/>
            <person name="de Camargo E.F.P."/>
            <person name="de Sousa W."/>
            <person name="Schenkman S."/>
            <person name="de Vasconcelos A.T.R."/>
        </authorList>
    </citation>
    <scope>NUCLEOTIDE SEQUENCE</scope>
</reference>
<sequence>MESDPQVLATRQLPEHKSLLDVLLSKYDTASKDPADPFLLRVLLCGRSARAANLETLQEVSKEACHKADESNLFCDKEAKTNPNYSLTIKYGDYFVQLVEGSEGHVFAYMSELEAKQGSLGIHDVCVLFLDDDIDSTICTKWIYINKIPPLAESSSALEKTEEEIEATMETDLHNVLDLAAHGQSDSKLNPFADAAKKDFPRLFPKEDMLTVYIKCGLFLTLKEYVDNFCKFPDFTRDGEVVHPVEDPLKF</sequence>
<protein>
    <submittedName>
        <fullName evidence="1">Uncharacterized protein</fullName>
    </submittedName>
</protein>
<dbReference type="OrthoDB" id="271119at2759"/>
<dbReference type="Pfam" id="PF24787">
    <property type="entry name" value="TEX47"/>
    <property type="match status" value="1"/>
</dbReference>
<evidence type="ECO:0000313" key="2">
    <source>
        <dbReference type="EMBL" id="EPY31755.1"/>
    </source>
</evidence>
<organism evidence="1 3">
    <name type="scientific">Strigomonas culicis</name>
    <dbReference type="NCBI Taxonomy" id="28005"/>
    <lineage>
        <taxon>Eukaryota</taxon>
        <taxon>Discoba</taxon>
        <taxon>Euglenozoa</taxon>
        <taxon>Kinetoplastea</taxon>
        <taxon>Metakinetoplastina</taxon>
        <taxon>Trypanosomatida</taxon>
        <taxon>Trypanosomatidae</taxon>
        <taxon>Strigomonadinae</taxon>
        <taxon>Strigomonas</taxon>
    </lineage>
</organism>
<dbReference type="Proteomes" id="UP000015354">
    <property type="component" value="Unassembled WGS sequence"/>
</dbReference>
<keyword evidence="3" id="KW-1185">Reference proteome</keyword>
<reference evidence="1 3" key="1">
    <citation type="journal article" date="2013" name="PLoS ONE">
        <title>Predicting the Proteins of Angomonas deanei, Strigomonas culicis and Their Respective Endosymbionts Reveals New Aspects of the Trypanosomatidae Family.</title>
        <authorList>
            <person name="Motta M.C."/>
            <person name="Martins A.C."/>
            <person name="de Souza S.S."/>
            <person name="Catta-Preta C.M."/>
            <person name="Silva R."/>
            <person name="Klein C.C."/>
            <person name="de Almeida L.G."/>
            <person name="de Lima Cunha O."/>
            <person name="Ciapina L.P."/>
            <person name="Brocchi M."/>
            <person name="Colabardini A.C."/>
            <person name="de Araujo Lima B."/>
            <person name="Machado C.R."/>
            <person name="de Almeida Soares C.M."/>
            <person name="Probst C.M."/>
            <person name="de Menezes C.B."/>
            <person name="Thompson C.E."/>
            <person name="Bartholomeu D.C."/>
            <person name="Gradia D.F."/>
            <person name="Pavoni D.P."/>
            <person name="Grisard E.C."/>
            <person name="Fantinatti-Garboggini F."/>
            <person name="Marchini F.K."/>
            <person name="Rodrigues-Luiz G.F."/>
            <person name="Wagner G."/>
            <person name="Goldman G.H."/>
            <person name="Fietto J.L."/>
            <person name="Elias M.C."/>
            <person name="Goldman M.H."/>
            <person name="Sagot M.F."/>
            <person name="Pereira M."/>
            <person name="Stoco P.H."/>
            <person name="de Mendonca-Neto R.P."/>
            <person name="Teixeira S.M."/>
            <person name="Maciel T.E."/>
            <person name="de Oliveira Mendes T.A."/>
            <person name="Urmenyi T.P."/>
            <person name="de Souza W."/>
            <person name="Schenkman S."/>
            <person name="de Vasconcelos A.T."/>
        </authorList>
    </citation>
    <scope>NUCLEOTIDE SEQUENCE [LARGE SCALE GENOMIC DNA]</scope>
</reference>
<name>S9U2W4_9TRYP</name>
<accession>S9U2W4</accession>
<dbReference type="PANTHER" id="PTHR34035:SF1">
    <property type="entry name" value="TESTIS-EXPRESSED PROTEIN 47"/>
    <property type="match status" value="1"/>
</dbReference>